<keyword evidence="10 11" id="KW-0998">Cell outer membrane</keyword>
<feature type="compositionally biased region" description="Polar residues" evidence="13">
    <location>
        <begin position="22"/>
        <end position="32"/>
    </location>
</feature>
<gene>
    <name evidence="17" type="ORF">KZJ38_27420</name>
</gene>
<keyword evidence="8 11" id="KW-0472">Membrane</keyword>
<evidence type="ECO:0000256" key="2">
    <source>
        <dbReference type="ARBA" id="ARBA00009810"/>
    </source>
</evidence>
<sequence length="751" mass="80541">MRLTASLALMAFALNANAQDKPASSSTVPANSPGQPAGQPPAQTAGQSSGQPLDLGTVGATGAADTQSNDPNAPNAHANTAPLIAPTQASLTEIQPQTVLNKNLIRNIAQPNSDYLAIAQYAPSVVNATPNGAGYSSKSGTIRGFQDGQYNVTWDGIPFGDPSAFGHATVSFFPAAVLDHVVIDRGPGTASTVGNATFGGTISLFSETPSQTPGGRLFSAIGTGASWEEGGVLDTGVISQTGGTTAQLNFDHTRTNGLIENANFRRNNWSFKVEQPIGDNTVVTLFSSVSDVIWNTFSQITTETANRFSKDFGNLNADPNSQAFAGYNTDHRRADFEYIGVQSDLGVVRIDNKVYTYALSDEGLGGLDPTLRTPNSVNLASGVPGTQSLSQYRSWGDIFKIEGDVGRGWLSTTIRAGTWLEHARINQFEQDVDLRTNTPVQFLTNPGKGSLVNNNLAVTNTAQTFLEFEWKPLPGLTITPGYKHINFNRSFDGLQNFIALNNSASYSADLGSVTANYRIAPPVSVYASWAMGFQAPPVSVLQSLAPQQAPLDPQKTLNYQAGVVYKSDRLAADFDGYYIDFANEINSRLETVDGVTNQPVFFNQGGVIYKGLEAEATYQIGHGFAVTVNGSLNSAKSKTTGLTIANAPSSTALFGVLYDRGPFFGSFLTKYVGTRFTGSGEDPKNPNVNLPAYYYSDLVLGFRYQKRLKLQLLVDNLFNRRTATEGNGAAVDPTFYFLPRRNFTLQATVYF</sequence>
<accession>A0ABX8UWI2</accession>
<dbReference type="SUPFAM" id="SSF56935">
    <property type="entry name" value="Porins"/>
    <property type="match status" value="1"/>
</dbReference>
<evidence type="ECO:0000256" key="7">
    <source>
        <dbReference type="ARBA" id="ARBA00023077"/>
    </source>
</evidence>
<feature type="domain" description="TonB-dependent receptor plug" evidence="16">
    <location>
        <begin position="98"/>
        <end position="200"/>
    </location>
</feature>
<evidence type="ECO:0000313" key="17">
    <source>
        <dbReference type="EMBL" id="QYD73363.1"/>
    </source>
</evidence>
<comment type="subcellular location">
    <subcellularLocation>
        <location evidence="1 11">Cell outer membrane</location>
        <topology evidence="1 11">Multi-pass membrane protein</topology>
    </subcellularLocation>
</comment>
<name>A0ABX8UWI2_9BURK</name>
<evidence type="ECO:0000256" key="13">
    <source>
        <dbReference type="SAM" id="MobiDB-lite"/>
    </source>
</evidence>
<feature type="compositionally biased region" description="Low complexity" evidence="13">
    <location>
        <begin position="69"/>
        <end position="79"/>
    </location>
</feature>
<feature type="signal peptide" evidence="14">
    <location>
        <begin position="1"/>
        <end position="18"/>
    </location>
</feature>
<feature type="compositionally biased region" description="Low complexity" evidence="13">
    <location>
        <begin position="33"/>
        <end position="47"/>
    </location>
</feature>
<comment type="similarity">
    <text evidence="2 11 12">Belongs to the TonB-dependent receptor family.</text>
</comment>
<keyword evidence="4 11" id="KW-1134">Transmembrane beta strand</keyword>
<dbReference type="PROSITE" id="PS52016">
    <property type="entry name" value="TONB_DEPENDENT_REC_3"/>
    <property type="match status" value="1"/>
</dbReference>
<keyword evidence="3 11" id="KW-0813">Transport</keyword>
<dbReference type="EMBL" id="CP080096">
    <property type="protein sequence ID" value="QYD73363.1"/>
    <property type="molecule type" value="Genomic_DNA"/>
</dbReference>
<dbReference type="InterPro" id="IPR036942">
    <property type="entry name" value="Beta-barrel_TonB_sf"/>
</dbReference>
<evidence type="ECO:0000256" key="9">
    <source>
        <dbReference type="ARBA" id="ARBA00023170"/>
    </source>
</evidence>
<evidence type="ECO:0000256" key="12">
    <source>
        <dbReference type="RuleBase" id="RU003357"/>
    </source>
</evidence>
<dbReference type="Gene3D" id="2.40.170.20">
    <property type="entry name" value="TonB-dependent receptor, beta-barrel domain"/>
    <property type="match status" value="1"/>
</dbReference>
<dbReference type="Pfam" id="PF00593">
    <property type="entry name" value="TonB_dep_Rec_b-barrel"/>
    <property type="match status" value="1"/>
</dbReference>
<dbReference type="InterPro" id="IPR039426">
    <property type="entry name" value="TonB-dep_rcpt-like"/>
</dbReference>
<proteinExistence type="inferred from homology"/>
<reference evidence="17 18" key="1">
    <citation type="submission" date="2021-07" db="EMBL/GenBank/DDBJ databases">
        <title>Paraburkholderia edwinii protects Aspergillus sp. from phenazines by acting as a toxin sponge.</title>
        <authorList>
            <person name="Dahlstrom K.M."/>
            <person name="Newman D.K."/>
        </authorList>
    </citation>
    <scope>NUCLEOTIDE SEQUENCE [LARGE SCALE GENOMIC DNA]</scope>
    <source>
        <strain evidence="17 18">Pe01</strain>
    </source>
</reference>
<dbReference type="InterPro" id="IPR037066">
    <property type="entry name" value="Plug_dom_sf"/>
</dbReference>
<evidence type="ECO:0000256" key="11">
    <source>
        <dbReference type="PROSITE-ProRule" id="PRU01360"/>
    </source>
</evidence>
<keyword evidence="18" id="KW-1185">Reference proteome</keyword>
<dbReference type="PANTHER" id="PTHR30069">
    <property type="entry name" value="TONB-DEPENDENT OUTER MEMBRANE RECEPTOR"/>
    <property type="match status" value="1"/>
</dbReference>
<dbReference type="PANTHER" id="PTHR30069:SF29">
    <property type="entry name" value="HEMOGLOBIN AND HEMOGLOBIN-HAPTOGLOBIN-BINDING PROTEIN 1-RELATED"/>
    <property type="match status" value="1"/>
</dbReference>
<protein>
    <submittedName>
        <fullName evidence="17">TonB-dependent receptor</fullName>
    </submittedName>
</protein>
<organism evidence="17 18">
    <name type="scientific">Paraburkholderia edwinii</name>
    <dbReference type="NCBI Taxonomy" id="2861782"/>
    <lineage>
        <taxon>Bacteria</taxon>
        <taxon>Pseudomonadati</taxon>
        <taxon>Pseudomonadota</taxon>
        <taxon>Betaproteobacteria</taxon>
        <taxon>Burkholderiales</taxon>
        <taxon>Burkholderiaceae</taxon>
        <taxon>Paraburkholderia</taxon>
    </lineage>
</organism>
<evidence type="ECO:0000259" key="15">
    <source>
        <dbReference type="Pfam" id="PF00593"/>
    </source>
</evidence>
<dbReference type="Proteomes" id="UP000826462">
    <property type="component" value="Chromosome 2"/>
</dbReference>
<dbReference type="Pfam" id="PF07715">
    <property type="entry name" value="Plug"/>
    <property type="match status" value="1"/>
</dbReference>
<evidence type="ECO:0000256" key="6">
    <source>
        <dbReference type="ARBA" id="ARBA00022729"/>
    </source>
</evidence>
<feature type="domain" description="TonB-dependent receptor-like beta-barrel" evidence="15">
    <location>
        <begin position="309"/>
        <end position="717"/>
    </location>
</feature>
<keyword evidence="5 11" id="KW-0812">Transmembrane</keyword>
<keyword evidence="9 17" id="KW-0675">Receptor</keyword>
<evidence type="ECO:0000256" key="1">
    <source>
        <dbReference type="ARBA" id="ARBA00004571"/>
    </source>
</evidence>
<evidence type="ECO:0000256" key="5">
    <source>
        <dbReference type="ARBA" id="ARBA00022692"/>
    </source>
</evidence>
<dbReference type="InterPro" id="IPR000531">
    <property type="entry name" value="Beta-barrel_TonB"/>
</dbReference>
<evidence type="ECO:0000259" key="16">
    <source>
        <dbReference type="Pfam" id="PF07715"/>
    </source>
</evidence>
<evidence type="ECO:0000256" key="3">
    <source>
        <dbReference type="ARBA" id="ARBA00022448"/>
    </source>
</evidence>
<dbReference type="Gene3D" id="2.170.130.10">
    <property type="entry name" value="TonB-dependent receptor, plug domain"/>
    <property type="match status" value="1"/>
</dbReference>
<dbReference type="RefSeq" id="WP_219803108.1">
    <property type="nucleotide sequence ID" value="NZ_CP080096.1"/>
</dbReference>
<evidence type="ECO:0000256" key="14">
    <source>
        <dbReference type="SAM" id="SignalP"/>
    </source>
</evidence>
<evidence type="ECO:0000313" key="18">
    <source>
        <dbReference type="Proteomes" id="UP000826462"/>
    </source>
</evidence>
<keyword evidence="6 14" id="KW-0732">Signal</keyword>
<evidence type="ECO:0000256" key="8">
    <source>
        <dbReference type="ARBA" id="ARBA00023136"/>
    </source>
</evidence>
<dbReference type="InterPro" id="IPR012910">
    <property type="entry name" value="Plug_dom"/>
</dbReference>
<feature type="region of interest" description="Disordered" evidence="13">
    <location>
        <begin position="19"/>
        <end position="79"/>
    </location>
</feature>
<evidence type="ECO:0000256" key="10">
    <source>
        <dbReference type="ARBA" id="ARBA00023237"/>
    </source>
</evidence>
<feature type="chain" id="PRO_5045502412" evidence="14">
    <location>
        <begin position="19"/>
        <end position="751"/>
    </location>
</feature>
<keyword evidence="7 12" id="KW-0798">TonB box</keyword>
<evidence type="ECO:0000256" key="4">
    <source>
        <dbReference type="ARBA" id="ARBA00022452"/>
    </source>
</evidence>